<dbReference type="AlphaFoldDB" id="A0AAU9VCB0"/>
<reference evidence="1" key="1">
    <citation type="submission" date="2022-03" db="EMBL/GenBank/DDBJ databases">
        <authorList>
            <person name="Tunstrom K."/>
        </authorList>
    </citation>
    <scope>NUCLEOTIDE SEQUENCE</scope>
</reference>
<evidence type="ECO:0008006" key="3">
    <source>
        <dbReference type="Google" id="ProtNLM"/>
    </source>
</evidence>
<keyword evidence="2" id="KW-1185">Reference proteome</keyword>
<dbReference type="Proteomes" id="UP001153954">
    <property type="component" value="Unassembled WGS sequence"/>
</dbReference>
<organism evidence="1 2">
    <name type="scientific">Euphydryas editha</name>
    <name type="common">Edith's checkerspot</name>
    <dbReference type="NCBI Taxonomy" id="104508"/>
    <lineage>
        <taxon>Eukaryota</taxon>
        <taxon>Metazoa</taxon>
        <taxon>Ecdysozoa</taxon>
        <taxon>Arthropoda</taxon>
        <taxon>Hexapoda</taxon>
        <taxon>Insecta</taxon>
        <taxon>Pterygota</taxon>
        <taxon>Neoptera</taxon>
        <taxon>Endopterygota</taxon>
        <taxon>Lepidoptera</taxon>
        <taxon>Glossata</taxon>
        <taxon>Ditrysia</taxon>
        <taxon>Papilionoidea</taxon>
        <taxon>Nymphalidae</taxon>
        <taxon>Nymphalinae</taxon>
        <taxon>Euphydryas</taxon>
    </lineage>
</organism>
<comment type="caution">
    <text evidence="1">The sequence shown here is derived from an EMBL/GenBank/DDBJ whole genome shotgun (WGS) entry which is preliminary data.</text>
</comment>
<accession>A0AAU9VCB0</accession>
<dbReference type="Pfam" id="PF05380">
    <property type="entry name" value="Peptidase_A17"/>
    <property type="match status" value="1"/>
</dbReference>
<gene>
    <name evidence="1" type="ORF">EEDITHA_LOCUS22806</name>
</gene>
<evidence type="ECO:0000313" key="2">
    <source>
        <dbReference type="Proteomes" id="UP001153954"/>
    </source>
</evidence>
<dbReference type="InterPro" id="IPR008042">
    <property type="entry name" value="Retrotrans_Pao"/>
</dbReference>
<proteinExistence type="predicted"/>
<dbReference type="PANTHER" id="PTHR47331">
    <property type="entry name" value="PHD-TYPE DOMAIN-CONTAINING PROTEIN"/>
    <property type="match status" value="1"/>
</dbReference>
<evidence type="ECO:0000313" key="1">
    <source>
        <dbReference type="EMBL" id="CAH2108913.1"/>
    </source>
</evidence>
<dbReference type="EMBL" id="CAKOGL010000043">
    <property type="protein sequence ID" value="CAH2108913.1"/>
    <property type="molecule type" value="Genomic_DNA"/>
</dbReference>
<sequence length="425" mass="47533">MGPVLRAPPPAERGTALMVGSALSDAVQRFWKVEEPPQAPRSDPEHEECERFYKNNTSYLRSGRIMTKLPFLAANRAMLPPGKHTASLHGLSDASERGYAAAVYLRTVTTDGQVKVSLVMAKSKVAPLRTALTIPKLELSGAALLTRLLNHVMSTLCQSVNITTTYAWTDSQIVLCWLKTSVHTLELFVANRVSQIQKSETPLIWRHVPGEFNPADCASRGCMAPFLVEHSLWLGPEWLTRSEPNWPRMPALDTVALPGLRTLAIERQDRLFDPDFLMNRYSSLDKLLGVTAWIKRFTKNCRHPQNKHLKAFLSPQELQDALLHWVRPVQEAHFEDEIDILKKGKSKLSGAIYKLNPFLDSAGLLRVGGRLRNANLPYGARHPLLLPKSGHLVNLLVTDRYIKNSHAGCNALLAILQREFLILSA</sequence>
<protein>
    <recommendedName>
        <fullName evidence="3">Reverse transcriptase</fullName>
    </recommendedName>
</protein>
<name>A0AAU9VCB0_EUPED</name>
<dbReference type="PANTHER" id="PTHR47331:SF1">
    <property type="entry name" value="GAG-LIKE PROTEIN"/>
    <property type="match status" value="1"/>
</dbReference>